<proteinExistence type="predicted"/>
<protein>
    <submittedName>
        <fullName evidence="1">Uncharacterized protein</fullName>
    </submittedName>
</protein>
<evidence type="ECO:0000313" key="1">
    <source>
        <dbReference type="EMBL" id="MDU0260716.1"/>
    </source>
</evidence>
<evidence type="ECO:0000313" key="2">
    <source>
        <dbReference type="Proteomes" id="UP001181347"/>
    </source>
</evidence>
<gene>
    <name evidence="1" type="ORF">RVH17_11500</name>
</gene>
<organism evidence="1 2">
    <name type="scientific">Alistipes finegoldii</name>
    <dbReference type="NCBI Taxonomy" id="214856"/>
    <lineage>
        <taxon>Bacteria</taxon>
        <taxon>Pseudomonadati</taxon>
        <taxon>Bacteroidota</taxon>
        <taxon>Bacteroidia</taxon>
        <taxon>Bacteroidales</taxon>
        <taxon>Rikenellaceae</taxon>
        <taxon>Alistipes</taxon>
    </lineage>
</organism>
<accession>A0AAE4RYI5</accession>
<reference evidence="1" key="1">
    <citation type="submission" date="2023-10" db="EMBL/GenBank/DDBJ databases">
        <title>Genome Sequence of the Bacteria from From Gut Wall in Crohn's Disease.</title>
        <authorList>
            <person name="Rodriguez-Palacios A."/>
        </authorList>
    </citation>
    <scope>NUCLEOTIDE SEQUENCE</scope>
    <source>
        <strain evidence="1">CavFT-hAR58</strain>
    </source>
</reference>
<sequence length="175" mass="19298">MKGLSFFSVESPVVRLIVPSLVTVGQGFVQRQGLVDRGVEIDAQHVAALLEQGFDFGGPAAEHVVRRQDLRFVQEDVGIGVQTEELQPDVFIAAHQRSGVEGDFVNPVFLVDPLQGAFVEPVVGVFDQPVVHQVGVDYAGYRRRMPFVSVRLSELPAGVERHRVVGGRSDRRRSR</sequence>
<dbReference type="Proteomes" id="UP001181347">
    <property type="component" value="Unassembled WGS sequence"/>
</dbReference>
<dbReference type="EMBL" id="JAWDES010000005">
    <property type="protein sequence ID" value="MDU0260716.1"/>
    <property type="molecule type" value="Genomic_DNA"/>
</dbReference>
<name>A0AAE4RYI5_9BACT</name>
<dbReference type="AlphaFoldDB" id="A0AAE4RYI5"/>
<comment type="caution">
    <text evidence="1">The sequence shown here is derived from an EMBL/GenBank/DDBJ whole genome shotgun (WGS) entry which is preliminary data.</text>
</comment>